<protein>
    <recommendedName>
        <fullName evidence="3">Lipoprotein</fullName>
    </recommendedName>
</protein>
<evidence type="ECO:0000313" key="1">
    <source>
        <dbReference type="EMBL" id="SMP08283.1"/>
    </source>
</evidence>
<dbReference type="Proteomes" id="UP001157915">
    <property type="component" value="Unassembled WGS sequence"/>
</dbReference>
<name>A0ABY1NFH5_9BACT</name>
<comment type="caution">
    <text evidence="1">The sequence shown here is derived from an EMBL/GenBank/DDBJ whole genome shotgun (WGS) entry which is preliminary data.</text>
</comment>
<reference evidence="1 2" key="1">
    <citation type="submission" date="2017-05" db="EMBL/GenBank/DDBJ databases">
        <authorList>
            <person name="Varghese N."/>
            <person name="Submissions S."/>
        </authorList>
    </citation>
    <scope>NUCLEOTIDE SEQUENCE [LARGE SCALE GENOMIC DNA]</scope>
    <source>
        <strain evidence="1 2">DSM 15360</strain>
    </source>
</reference>
<evidence type="ECO:0008006" key="3">
    <source>
        <dbReference type="Google" id="ProtNLM"/>
    </source>
</evidence>
<evidence type="ECO:0000313" key="2">
    <source>
        <dbReference type="Proteomes" id="UP001157915"/>
    </source>
</evidence>
<gene>
    <name evidence="1" type="ORF">SAMN06265367_101727</name>
</gene>
<keyword evidence="2" id="KW-1185">Reference proteome</keyword>
<sequence>MKRLLLFMIGNLLFGCQQEKVTKPEMLNPKATFVVNLDSLLFEAEAREWQAWVSTAVQVIYPEVTQHEQQLSISINPKNGVIEGSAYLTLQAGEDQFVYPIYLRNPKETRNLVDLRSPKTVNTDSSMIQQQILYSYDHSGNLSVLEEGVYFKENSIGLNPKTGTFKGITASRQSSFYVDPGTVTEIPLSISIDDYASTVTFKAGPLVDQYKNEVADGTLVLFLFEKDNYQKRIEAVVKDGYSILTSPYSEVENGKIKVRIAHIYSQTLTIQKL</sequence>
<organism evidence="1 2">
    <name type="scientific">Algoriphagus winogradskyi</name>
    <dbReference type="NCBI Taxonomy" id="237017"/>
    <lineage>
        <taxon>Bacteria</taxon>
        <taxon>Pseudomonadati</taxon>
        <taxon>Bacteroidota</taxon>
        <taxon>Cytophagia</taxon>
        <taxon>Cytophagales</taxon>
        <taxon>Cyclobacteriaceae</taxon>
        <taxon>Algoriphagus</taxon>
    </lineage>
</organism>
<dbReference type="EMBL" id="FXUA01000001">
    <property type="protein sequence ID" value="SMP08283.1"/>
    <property type="molecule type" value="Genomic_DNA"/>
</dbReference>
<proteinExistence type="predicted"/>
<accession>A0ABY1NFH5</accession>
<dbReference type="PROSITE" id="PS51257">
    <property type="entry name" value="PROKAR_LIPOPROTEIN"/>
    <property type="match status" value="1"/>
</dbReference>
<dbReference type="RefSeq" id="WP_283411651.1">
    <property type="nucleotide sequence ID" value="NZ_FXUA01000001.1"/>
</dbReference>